<gene>
    <name evidence="3" type="ORF">APUU_80298S</name>
</gene>
<dbReference type="RefSeq" id="XP_041562181.1">
    <property type="nucleotide sequence ID" value="XM_041696563.1"/>
</dbReference>
<dbReference type="CDD" id="cd05399">
    <property type="entry name" value="NT_Rel-Spo_like"/>
    <property type="match status" value="1"/>
</dbReference>
<dbReference type="KEGG" id="apuu:APUU_80298S"/>
<feature type="domain" description="RelA/SpoT" evidence="2">
    <location>
        <begin position="58"/>
        <end position="202"/>
    </location>
</feature>
<dbReference type="PANTHER" id="PTHR41773:SF1">
    <property type="entry name" value="RELA_SPOT DOMAIN-CONTAINING PROTEIN"/>
    <property type="match status" value="1"/>
</dbReference>
<feature type="region of interest" description="Disordered" evidence="1">
    <location>
        <begin position="122"/>
        <end position="141"/>
    </location>
</feature>
<keyword evidence="4" id="KW-1185">Reference proteome</keyword>
<dbReference type="Pfam" id="PF04607">
    <property type="entry name" value="RelA_SpoT"/>
    <property type="match status" value="1"/>
</dbReference>
<evidence type="ECO:0000313" key="3">
    <source>
        <dbReference type="EMBL" id="BCS29995.1"/>
    </source>
</evidence>
<protein>
    <recommendedName>
        <fullName evidence="2">RelA/SpoT domain-containing protein</fullName>
    </recommendedName>
</protein>
<dbReference type="InterPro" id="IPR043519">
    <property type="entry name" value="NT_sf"/>
</dbReference>
<dbReference type="EMBL" id="AP024450">
    <property type="protein sequence ID" value="BCS29995.1"/>
    <property type="molecule type" value="Genomic_DNA"/>
</dbReference>
<dbReference type="SUPFAM" id="SSF81301">
    <property type="entry name" value="Nucleotidyltransferase"/>
    <property type="match status" value="1"/>
</dbReference>
<evidence type="ECO:0000259" key="2">
    <source>
        <dbReference type="SMART" id="SM00954"/>
    </source>
</evidence>
<accession>A0A7R8AUL2</accession>
<reference evidence="3" key="1">
    <citation type="submission" date="2021-01" db="EMBL/GenBank/DDBJ databases">
        <authorList>
            <consortium name="Aspergillus puulaauensis MK2 genome sequencing consortium"/>
            <person name="Kazuki M."/>
            <person name="Futagami T."/>
        </authorList>
    </citation>
    <scope>NUCLEOTIDE SEQUENCE</scope>
    <source>
        <strain evidence="3">MK2</strain>
    </source>
</reference>
<organism evidence="3 4">
    <name type="scientific">Aspergillus puulaauensis</name>
    <dbReference type="NCBI Taxonomy" id="1220207"/>
    <lineage>
        <taxon>Eukaryota</taxon>
        <taxon>Fungi</taxon>
        <taxon>Dikarya</taxon>
        <taxon>Ascomycota</taxon>
        <taxon>Pezizomycotina</taxon>
        <taxon>Eurotiomycetes</taxon>
        <taxon>Eurotiomycetidae</taxon>
        <taxon>Eurotiales</taxon>
        <taxon>Aspergillaceae</taxon>
        <taxon>Aspergillus</taxon>
    </lineage>
</organism>
<dbReference type="Proteomes" id="UP000654913">
    <property type="component" value="Chromosome 8"/>
</dbReference>
<dbReference type="GO" id="GO:0015969">
    <property type="term" value="P:guanosine tetraphosphate metabolic process"/>
    <property type="evidence" value="ECO:0007669"/>
    <property type="project" value="InterPro"/>
</dbReference>
<name>A0A7R8AUL2_9EURO</name>
<sequence length="459" mass="53717">MSPAADASSSIHKRETAIEQFLEWYEENRKDYVAVAEESAGRLLQALGDAGMPHKVEYRVKDTKRLKMKVDGRKDDREYENLDDIVKDIVDLAGVRVLVYFATDKDRVEKFITENFDVQSSPRFSGAQETKNGEAGRGRTRQYTPKYPEYCANHYGTTLKLQDGTEPRPWHKCRVEIQVTTILRHTWAEVSHDWNYKQLVPGGDDEFCSQLLDGLSGALDMGEFFLEKMQQALVTQKVQGDTPFGSQYGLGSFLTEWAAVSGRHQDRVDVQTLWEVLRQFDYDRPTRLRQIMNSLDLSPELARKYEPLPLNIETSIIHSIMESDERYKRQREKDAEHRGRSQKYKLKVVRDCFIWFGRLFRFNHKWFTLVCSENDPKRVVENMEWLVNQSMKEGERLSSADERILDDLFNTFEQHGRLAVQYVFFLARLRVKTFDADGYSMRMVVNPLLELRAHQRRRL</sequence>
<dbReference type="InterPro" id="IPR007685">
    <property type="entry name" value="RelA_SpoT"/>
</dbReference>
<reference evidence="3" key="2">
    <citation type="submission" date="2021-02" db="EMBL/GenBank/DDBJ databases">
        <title>Aspergillus puulaauensis MK2 genome sequence.</title>
        <authorList>
            <person name="Futagami T."/>
            <person name="Mori K."/>
            <person name="Kadooka C."/>
            <person name="Tanaka T."/>
        </authorList>
    </citation>
    <scope>NUCLEOTIDE SEQUENCE</scope>
    <source>
        <strain evidence="3">MK2</strain>
    </source>
</reference>
<dbReference type="AlphaFoldDB" id="A0A7R8AUL2"/>
<dbReference type="Gene3D" id="3.30.460.10">
    <property type="entry name" value="Beta Polymerase, domain 2"/>
    <property type="match status" value="1"/>
</dbReference>
<proteinExistence type="predicted"/>
<dbReference type="OrthoDB" id="4719016at2759"/>
<dbReference type="PANTHER" id="PTHR41773">
    <property type="entry name" value="GTP PYROPHOSPHATASE-RELATED"/>
    <property type="match status" value="1"/>
</dbReference>
<evidence type="ECO:0000313" key="4">
    <source>
        <dbReference type="Proteomes" id="UP000654913"/>
    </source>
</evidence>
<dbReference type="SMART" id="SM00954">
    <property type="entry name" value="RelA_SpoT"/>
    <property type="match status" value="1"/>
</dbReference>
<dbReference type="GeneID" id="64979992"/>
<evidence type="ECO:0000256" key="1">
    <source>
        <dbReference type="SAM" id="MobiDB-lite"/>
    </source>
</evidence>